<reference evidence="2" key="2">
    <citation type="submission" date="2020-09" db="EMBL/GenBank/DDBJ databases">
        <authorList>
            <person name="Sun Q."/>
            <person name="Sedlacek I."/>
        </authorList>
    </citation>
    <scope>NUCLEOTIDE SEQUENCE</scope>
    <source>
        <strain evidence="2">CCM 7086</strain>
    </source>
</reference>
<evidence type="ECO:0000313" key="3">
    <source>
        <dbReference type="Proteomes" id="UP000620266"/>
    </source>
</evidence>
<feature type="compositionally biased region" description="Pro residues" evidence="1">
    <location>
        <begin position="45"/>
        <end position="60"/>
    </location>
</feature>
<dbReference type="AlphaFoldDB" id="A0A8J2UQD4"/>
<dbReference type="Proteomes" id="UP000620266">
    <property type="component" value="Unassembled WGS sequence"/>
</dbReference>
<proteinExistence type="predicted"/>
<accession>A0A8J2UQD4</accession>
<evidence type="ECO:0000313" key="2">
    <source>
        <dbReference type="EMBL" id="GGC09321.1"/>
    </source>
</evidence>
<protein>
    <recommendedName>
        <fullName evidence="4">DUF2486 domain-containing protein</fullName>
    </recommendedName>
</protein>
<keyword evidence="3" id="KW-1185">Reference proteome</keyword>
<gene>
    <name evidence="2" type="ORF">GCM10007205_18060</name>
</gene>
<dbReference type="RefSeq" id="WP_188395885.1">
    <property type="nucleotide sequence ID" value="NZ_BMCG01000003.1"/>
</dbReference>
<evidence type="ECO:0008006" key="4">
    <source>
        <dbReference type="Google" id="ProtNLM"/>
    </source>
</evidence>
<dbReference type="EMBL" id="BMCG01000003">
    <property type="protein sequence ID" value="GGC09321.1"/>
    <property type="molecule type" value="Genomic_DNA"/>
</dbReference>
<evidence type="ECO:0000256" key="1">
    <source>
        <dbReference type="SAM" id="MobiDB-lite"/>
    </source>
</evidence>
<name>A0A8J2UQD4_9BURK</name>
<comment type="caution">
    <text evidence="2">The sequence shown here is derived from an EMBL/GenBank/DDBJ whole genome shotgun (WGS) entry which is preliminary data.</text>
</comment>
<feature type="region of interest" description="Disordered" evidence="1">
    <location>
        <begin position="1"/>
        <end position="64"/>
    </location>
</feature>
<organism evidence="2 3">
    <name type="scientific">Oxalicibacterium flavum</name>
    <dbReference type="NCBI Taxonomy" id="179467"/>
    <lineage>
        <taxon>Bacteria</taxon>
        <taxon>Pseudomonadati</taxon>
        <taxon>Pseudomonadota</taxon>
        <taxon>Betaproteobacteria</taxon>
        <taxon>Burkholderiales</taxon>
        <taxon>Oxalobacteraceae</taxon>
        <taxon>Oxalicibacterium</taxon>
    </lineage>
</organism>
<reference evidence="2" key="1">
    <citation type="journal article" date="2014" name="Int. J. Syst. Evol. Microbiol.">
        <title>Complete genome sequence of Corynebacterium casei LMG S-19264T (=DSM 44701T), isolated from a smear-ripened cheese.</title>
        <authorList>
            <consortium name="US DOE Joint Genome Institute (JGI-PGF)"/>
            <person name="Walter F."/>
            <person name="Albersmeier A."/>
            <person name="Kalinowski J."/>
            <person name="Ruckert C."/>
        </authorList>
    </citation>
    <scope>NUCLEOTIDE SEQUENCE</scope>
    <source>
        <strain evidence="2">CCM 7086</strain>
    </source>
</reference>
<sequence length="148" mass="16474">MSNPDQDAGIPMLTEIIPAPETEVREDMAAAEDIPELPLSSVLPSPSPPLPAVTPPPAAPPVRATPIDDWMDGEWTHLEQKISERTLNTLLDRLDPLLEQQIRESINASLDEAMDTIRTNLQLSIEQLVRESVAQEIRHLNFSKNKKI</sequence>